<dbReference type="Gene3D" id="3.30.300.210">
    <property type="entry name" value="Nutrient germinant receptor protein C, domain 3"/>
    <property type="match status" value="1"/>
</dbReference>
<feature type="domain" description="Spore germination protein N-terminal" evidence="9">
    <location>
        <begin position="21"/>
        <end position="193"/>
    </location>
</feature>
<dbReference type="PROSITE" id="PS51257">
    <property type="entry name" value="PROKAR_LIPOPROTEIN"/>
    <property type="match status" value="1"/>
</dbReference>
<keyword evidence="7" id="KW-0449">Lipoprotein</keyword>
<keyword evidence="5" id="KW-0472">Membrane</keyword>
<evidence type="ECO:0000256" key="7">
    <source>
        <dbReference type="ARBA" id="ARBA00023288"/>
    </source>
</evidence>
<proteinExistence type="inferred from homology"/>
<dbReference type="Pfam" id="PF25198">
    <property type="entry name" value="Spore_GerAC_N"/>
    <property type="match status" value="1"/>
</dbReference>
<keyword evidence="4" id="KW-0732">Signal</keyword>
<feature type="domain" description="Spore germination GerAC-like C-terminal" evidence="8">
    <location>
        <begin position="212"/>
        <end position="377"/>
    </location>
</feature>
<evidence type="ECO:0000256" key="6">
    <source>
        <dbReference type="ARBA" id="ARBA00023139"/>
    </source>
</evidence>
<evidence type="ECO:0000313" key="10">
    <source>
        <dbReference type="EMBL" id="MFC5648017.1"/>
    </source>
</evidence>
<gene>
    <name evidence="10" type="ORF">ACFPYJ_02570</name>
</gene>
<evidence type="ECO:0000256" key="2">
    <source>
        <dbReference type="ARBA" id="ARBA00007886"/>
    </source>
</evidence>
<keyword evidence="6" id="KW-0564">Palmitate</keyword>
<comment type="caution">
    <text evidence="10">The sequence shown here is derived from an EMBL/GenBank/DDBJ whole genome shotgun (WGS) entry which is preliminary data.</text>
</comment>
<evidence type="ECO:0000259" key="8">
    <source>
        <dbReference type="Pfam" id="PF05504"/>
    </source>
</evidence>
<dbReference type="PANTHER" id="PTHR35789">
    <property type="entry name" value="SPORE GERMINATION PROTEIN B3"/>
    <property type="match status" value="1"/>
</dbReference>
<evidence type="ECO:0000256" key="3">
    <source>
        <dbReference type="ARBA" id="ARBA00022544"/>
    </source>
</evidence>
<comment type="similarity">
    <text evidence="2">Belongs to the GerABKC lipoprotein family.</text>
</comment>
<dbReference type="Proteomes" id="UP001596047">
    <property type="component" value="Unassembled WGS sequence"/>
</dbReference>
<sequence>MKPFMLIGLLFIVLITSGCWDHTEINDIAFVMGSALDLKDDGDIVGSVQIPIPPSSPGGPSGGPGQQEKFFVITATGKNINEVIQRLQKKLSRRIFTAHRSTVFIGEPLAKHGIKGVLDYLTHDPRNRLRTNIMVVKGREGRDILQIQYPFEQVPTEAVKEMELSGSETSVDLRDLFIAASSEGINPIMGVIEPDVVLKGMKQSENNMFRLSGTAIFKNFKLAGFLNGKETGGLLWVTGKMKLGRVTANLPEGNGNVGMVLTSTKRRITPVIRGNKVKIIVQLQGEGSLYENNTLLDVGQQKNLELVQHALEKSVEKQVQDFLSKIQKQYKVDIVGFGQEIYRNQPKQWKALKEQWDTKFPEADISIAVKLNVRGSGMAGPPLQWNEKEIKE</sequence>
<accession>A0ABW0VSV9</accession>
<dbReference type="EMBL" id="JBHSOW010000013">
    <property type="protein sequence ID" value="MFC5648017.1"/>
    <property type="molecule type" value="Genomic_DNA"/>
</dbReference>
<name>A0ABW0VSV9_9BACL</name>
<keyword evidence="3" id="KW-0309">Germination</keyword>
<evidence type="ECO:0000256" key="4">
    <source>
        <dbReference type="ARBA" id="ARBA00022729"/>
    </source>
</evidence>
<dbReference type="PANTHER" id="PTHR35789:SF1">
    <property type="entry name" value="SPORE GERMINATION PROTEIN B3"/>
    <property type="match status" value="1"/>
</dbReference>
<evidence type="ECO:0000313" key="11">
    <source>
        <dbReference type="Proteomes" id="UP001596047"/>
    </source>
</evidence>
<dbReference type="InterPro" id="IPR038501">
    <property type="entry name" value="Spore_GerAC_C_sf"/>
</dbReference>
<keyword evidence="11" id="KW-1185">Reference proteome</keyword>
<dbReference type="InterPro" id="IPR057336">
    <property type="entry name" value="GerAC_N"/>
</dbReference>
<evidence type="ECO:0000256" key="1">
    <source>
        <dbReference type="ARBA" id="ARBA00004635"/>
    </source>
</evidence>
<organism evidence="10 11">
    <name type="scientific">Paenibacillus solisilvae</name>
    <dbReference type="NCBI Taxonomy" id="2486751"/>
    <lineage>
        <taxon>Bacteria</taxon>
        <taxon>Bacillati</taxon>
        <taxon>Bacillota</taxon>
        <taxon>Bacilli</taxon>
        <taxon>Bacillales</taxon>
        <taxon>Paenibacillaceae</taxon>
        <taxon>Paenibacillus</taxon>
    </lineage>
</organism>
<dbReference type="RefSeq" id="WP_379186484.1">
    <property type="nucleotide sequence ID" value="NZ_JBHSOW010000013.1"/>
</dbReference>
<evidence type="ECO:0000259" key="9">
    <source>
        <dbReference type="Pfam" id="PF25198"/>
    </source>
</evidence>
<comment type="subcellular location">
    <subcellularLocation>
        <location evidence="1">Membrane</location>
        <topology evidence="1">Lipid-anchor</topology>
    </subcellularLocation>
</comment>
<protein>
    <submittedName>
        <fullName evidence="10">Ger(X)C family spore germination protein</fullName>
    </submittedName>
</protein>
<dbReference type="Pfam" id="PF05504">
    <property type="entry name" value="Spore_GerAC"/>
    <property type="match status" value="1"/>
</dbReference>
<dbReference type="InterPro" id="IPR046953">
    <property type="entry name" value="Spore_GerAC-like_C"/>
</dbReference>
<evidence type="ECO:0000256" key="5">
    <source>
        <dbReference type="ARBA" id="ARBA00023136"/>
    </source>
</evidence>
<dbReference type="InterPro" id="IPR008844">
    <property type="entry name" value="Spore_GerAC-like"/>
</dbReference>
<dbReference type="Gene3D" id="6.20.190.10">
    <property type="entry name" value="Nutrient germinant receptor protein C, domain 1"/>
    <property type="match status" value="1"/>
</dbReference>
<reference evidence="11" key="1">
    <citation type="journal article" date="2019" name="Int. J. Syst. Evol. Microbiol.">
        <title>The Global Catalogue of Microorganisms (GCM) 10K type strain sequencing project: providing services to taxonomists for standard genome sequencing and annotation.</title>
        <authorList>
            <consortium name="The Broad Institute Genomics Platform"/>
            <consortium name="The Broad Institute Genome Sequencing Center for Infectious Disease"/>
            <person name="Wu L."/>
            <person name="Ma J."/>
        </authorList>
    </citation>
    <scope>NUCLEOTIDE SEQUENCE [LARGE SCALE GENOMIC DNA]</scope>
    <source>
        <strain evidence="11">CGMCC 1.3240</strain>
    </source>
</reference>
<dbReference type="NCBIfam" id="TIGR02887">
    <property type="entry name" value="spore_ger_x_C"/>
    <property type="match status" value="1"/>
</dbReference>